<gene>
    <name evidence="7" type="ORF">C7S18_20665</name>
</gene>
<organism evidence="7 8">
    <name type="scientific">Ahniella affigens</name>
    <dbReference type="NCBI Taxonomy" id="2021234"/>
    <lineage>
        <taxon>Bacteria</taxon>
        <taxon>Pseudomonadati</taxon>
        <taxon>Pseudomonadota</taxon>
        <taxon>Gammaproteobacteria</taxon>
        <taxon>Lysobacterales</taxon>
        <taxon>Rhodanobacteraceae</taxon>
        <taxon>Ahniella</taxon>
    </lineage>
</organism>
<dbReference type="InterPro" id="IPR003154">
    <property type="entry name" value="S1/P1nuclease"/>
</dbReference>
<evidence type="ECO:0000313" key="7">
    <source>
        <dbReference type="EMBL" id="AVP99433.1"/>
    </source>
</evidence>
<dbReference type="AlphaFoldDB" id="A0A2P1PX64"/>
<dbReference type="Pfam" id="PF02265">
    <property type="entry name" value="S1-P1_nuclease"/>
    <property type="match status" value="1"/>
</dbReference>
<sequence>MNRIQAGIVVAFLAWTGPALAWGELGHRLVGKLAEPQLSPDAAAAVGEILAGEAEPSLSGVAYWADALRNLDPPRFQINSRWHYVKTTEGTCVVAMAQDCPDDACVVGAIADQEAILANDKGDPLQRREALKFLVHFFGDIHQPLHTSDVADHGANDVKLTLRTEIAPEAYAKANYHDGIMDTNLHSIWDYYLIASGQHDLANYAKVLEAMGPVTLPTTSQKPADWATESCRLIDSEDLYPTGPELDPAYLDHFRPLAELRIRIAARRLADYLNRVFRPRIEAKEIGPTASD</sequence>
<keyword evidence="5" id="KW-1015">Disulfide bond</keyword>
<dbReference type="GO" id="GO:0004519">
    <property type="term" value="F:endonuclease activity"/>
    <property type="evidence" value="ECO:0007669"/>
    <property type="project" value="UniProtKB-KW"/>
</dbReference>
<dbReference type="OrthoDB" id="267579at2"/>
<evidence type="ECO:0000256" key="6">
    <source>
        <dbReference type="ARBA" id="ARBA00023180"/>
    </source>
</evidence>
<protein>
    <submittedName>
        <fullName evidence="7">Endonuclease</fullName>
    </submittedName>
</protein>
<keyword evidence="2" id="KW-0479">Metal-binding</keyword>
<dbReference type="InterPro" id="IPR008947">
    <property type="entry name" value="PLipase_C/P1_nuclease_dom_sf"/>
</dbReference>
<keyword evidence="8" id="KW-1185">Reference proteome</keyword>
<dbReference type="Proteomes" id="UP000241074">
    <property type="component" value="Chromosome"/>
</dbReference>
<evidence type="ECO:0000256" key="3">
    <source>
        <dbReference type="ARBA" id="ARBA00022759"/>
    </source>
</evidence>
<dbReference type="SUPFAM" id="SSF48537">
    <property type="entry name" value="Phospholipase C/P1 nuclease"/>
    <property type="match status" value="1"/>
</dbReference>
<reference evidence="7 8" key="1">
    <citation type="submission" date="2018-03" db="EMBL/GenBank/DDBJ databases">
        <title>Ahniella affigens gen. nov., sp. nov., a gammaproteobacterium isolated from sandy soil near a stream.</title>
        <authorList>
            <person name="Ko Y."/>
            <person name="Kim J.-H."/>
        </authorList>
    </citation>
    <scope>NUCLEOTIDE SEQUENCE [LARGE SCALE GENOMIC DNA]</scope>
    <source>
        <strain evidence="7 8">D13</strain>
    </source>
</reference>
<proteinExistence type="predicted"/>
<dbReference type="CDD" id="cd11010">
    <property type="entry name" value="S1-P1_nuclease"/>
    <property type="match status" value="1"/>
</dbReference>
<dbReference type="GO" id="GO:0016788">
    <property type="term" value="F:hydrolase activity, acting on ester bonds"/>
    <property type="evidence" value="ECO:0007669"/>
    <property type="project" value="InterPro"/>
</dbReference>
<dbReference type="PANTHER" id="PTHR33146:SF26">
    <property type="entry name" value="ENDONUCLEASE 4"/>
    <property type="match status" value="1"/>
</dbReference>
<evidence type="ECO:0000256" key="1">
    <source>
        <dbReference type="ARBA" id="ARBA00022722"/>
    </source>
</evidence>
<dbReference type="KEGG" id="xba:C7S18_20665"/>
<dbReference type="PANTHER" id="PTHR33146">
    <property type="entry name" value="ENDONUCLEASE 4"/>
    <property type="match status" value="1"/>
</dbReference>
<evidence type="ECO:0000256" key="5">
    <source>
        <dbReference type="ARBA" id="ARBA00023157"/>
    </source>
</evidence>
<dbReference type="GO" id="GO:0006308">
    <property type="term" value="P:DNA catabolic process"/>
    <property type="evidence" value="ECO:0007669"/>
    <property type="project" value="InterPro"/>
</dbReference>
<evidence type="ECO:0000313" key="8">
    <source>
        <dbReference type="Proteomes" id="UP000241074"/>
    </source>
</evidence>
<reference evidence="7 8" key="2">
    <citation type="submission" date="2018-03" db="EMBL/GenBank/DDBJ databases">
        <authorList>
            <person name="Keele B.F."/>
        </authorList>
    </citation>
    <scope>NUCLEOTIDE SEQUENCE [LARGE SCALE GENOMIC DNA]</scope>
    <source>
        <strain evidence="7 8">D13</strain>
    </source>
</reference>
<dbReference type="GO" id="GO:0046872">
    <property type="term" value="F:metal ion binding"/>
    <property type="evidence" value="ECO:0007669"/>
    <property type="project" value="UniProtKB-KW"/>
</dbReference>
<keyword evidence="4" id="KW-0378">Hydrolase</keyword>
<keyword evidence="6" id="KW-0325">Glycoprotein</keyword>
<evidence type="ECO:0000256" key="4">
    <source>
        <dbReference type="ARBA" id="ARBA00022801"/>
    </source>
</evidence>
<keyword evidence="3 7" id="KW-0255">Endonuclease</keyword>
<dbReference type="RefSeq" id="WP_106893351.1">
    <property type="nucleotide sequence ID" value="NZ_CP027860.1"/>
</dbReference>
<dbReference type="Gene3D" id="1.10.575.10">
    <property type="entry name" value="P1 Nuclease"/>
    <property type="match status" value="1"/>
</dbReference>
<accession>A0A2P1PX64</accession>
<dbReference type="GO" id="GO:0003676">
    <property type="term" value="F:nucleic acid binding"/>
    <property type="evidence" value="ECO:0007669"/>
    <property type="project" value="InterPro"/>
</dbReference>
<dbReference type="EMBL" id="CP027860">
    <property type="protein sequence ID" value="AVP99433.1"/>
    <property type="molecule type" value="Genomic_DNA"/>
</dbReference>
<name>A0A2P1PX64_9GAMM</name>
<evidence type="ECO:0000256" key="2">
    <source>
        <dbReference type="ARBA" id="ARBA00022723"/>
    </source>
</evidence>
<keyword evidence="1" id="KW-0540">Nuclease</keyword>